<dbReference type="OrthoDB" id="2865265at2"/>
<reference evidence="2 3" key="1">
    <citation type="journal article" date="2011" name="Front. Microbiol.">
        <title>Genomic signatures of strain selection and enhancement in Bacillus atrophaeus var. globigii, a historical biowarfare simulant.</title>
        <authorList>
            <person name="Gibbons H.S."/>
            <person name="Broomall S.M."/>
            <person name="McNew L.A."/>
            <person name="Daligault H."/>
            <person name="Chapman C."/>
            <person name="Bruce D."/>
            <person name="Karavis M."/>
            <person name="Krepps M."/>
            <person name="McGregor P.A."/>
            <person name="Hong C."/>
            <person name="Park K.H."/>
            <person name="Akmal A."/>
            <person name="Feldman A."/>
            <person name="Lin J.S."/>
            <person name="Chang W.E."/>
            <person name="Higgs B.W."/>
            <person name="Demirev P."/>
            <person name="Lindquist J."/>
            <person name="Liem A."/>
            <person name="Fochler E."/>
            <person name="Read T.D."/>
            <person name="Tapia R."/>
            <person name="Johnson S."/>
            <person name="Bishop-Lilly K.A."/>
            <person name="Detter C."/>
            <person name="Han C."/>
            <person name="Sozhamannan S."/>
            <person name="Rosenzweig C.N."/>
            <person name="Skowronski E.W."/>
        </authorList>
    </citation>
    <scope>NUCLEOTIDE SEQUENCE [LARGE SCALE GENOMIC DNA]</scope>
    <source>
        <strain evidence="2 3">AK5</strain>
    </source>
</reference>
<dbReference type="RefSeq" id="WP_126791045.1">
    <property type="nucleotide sequence ID" value="NZ_PIPI01000001.1"/>
</dbReference>
<sequence length="175" mass="18782">MKTKLLTLASVLALSFAANASVTYDEEGVGFVGKGDVQSLFGWNNHELQANAEFIQFRMVMPGGVATWECVDVNPGGREFPARSEGPVALSMDADVSVDARKNRNGQVTGFLLNGFDQSSAPDYASIGECVPRGPGWESTMVPGSLSYEGDDEGAEMMLQVTVDGEAWYDMPITE</sequence>
<evidence type="ECO:0000313" key="2">
    <source>
        <dbReference type="EMBL" id="RUO21843.1"/>
    </source>
</evidence>
<accession>A0A432VYW5</accession>
<dbReference type="AlphaFoldDB" id="A0A432VYW5"/>
<keyword evidence="1" id="KW-0732">Signal</keyword>
<keyword evidence="3" id="KW-1185">Reference proteome</keyword>
<proteinExistence type="predicted"/>
<dbReference type="EMBL" id="PIPI01000001">
    <property type="protein sequence ID" value="RUO21843.1"/>
    <property type="molecule type" value="Genomic_DNA"/>
</dbReference>
<dbReference type="Proteomes" id="UP000288212">
    <property type="component" value="Unassembled WGS sequence"/>
</dbReference>
<name>A0A432VYW5_9GAMM</name>
<organism evidence="2 3">
    <name type="scientific">Aliidiomarina haloalkalitolerans</name>
    <dbReference type="NCBI Taxonomy" id="859059"/>
    <lineage>
        <taxon>Bacteria</taxon>
        <taxon>Pseudomonadati</taxon>
        <taxon>Pseudomonadota</taxon>
        <taxon>Gammaproteobacteria</taxon>
        <taxon>Alteromonadales</taxon>
        <taxon>Idiomarinaceae</taxon>
        <taxon>Aliidiomarina</taxon>
    </lineage>
</organism>
<comment type="caution">
    <text evidence="2">The sequence shown here is derived from an EMBL/GenBank/DDBJ whole genome shotgun (WGS) entry which is preliminary data.</text>
</comment>
<protein>
    <submittedName>
        <fullName evidence="2">Uncharacterized protein</fullName>
    </submittedName>
</protein>
<feature type="chain" id="PRO_5019517996" evidence="1">
    <location>
        <begin position="21"/>
        <end position="175"/>
    </location>
</feature>
<evidence type="ECO:0000256" key="1">
    <source>
        <dbReference type="SAM" id="SignalP"/>
    </source>
</evidence>
<evidence type="ECO:0000313" key="3">
    <source>
        <dbReference type="Proteomes" id="UP000288212"/>
    </source>
</evidence>
<feature type="signal peptide" evidence="1">
    <location>
        <begin position="1"/>
        <end position="20"/>
    </location>
</feature>
<gene>
    <name evidence="2" type="ORF">CWE06_03080</name>
</gene>